<accession>A0ABP8KLK6</accession>
<gene>
    <name evidence="2" type="ORF">GCM10023168_28020</name>
</gene>
<protein>
    <submittedName>
        <fullName evidence="2">Antibiotic biosynthesis monooxygenase</fullName>
    </submittedName>
</protein>
<proteinExistence type="predicted"/>
<evidence type="ECO:0000256" key="1">
    <source>
        <dbReference type="SAM" id="MobiDB-lite"/>
    </source>
</evidence>
<keyword evidence="3" id="KW-1185">Reference proteome</keyword>
<keyword evidence="2" id="KW-0503">Monooxygenase</keyword>
<evidence type="ECO:0000313" key="3">
    <source>
        <dbReference type="Proteomes" id="UP001500945"/>
    </source>
</evidence>
<dbReference type="Proteomes" id="UP001500945">
    <property type="component" value="Unassembled WGS sequence"/>
</dbReference>
<name>A0ABP8KLK6_9MICO</name>
<sequence>MIKRIWRGWTSVDNADEYEQLLNTTIVPGITARRIAGHRGTEILREREAEGTEVQFITIMTFEDWDAVREFAGGDGLGSVVPPQARALLSRFDQHSAHFDVAGDHPTDGIARGVREPTP</sequence>
<feature type="region of interest" description="Disordered" evidence="1">
    <location>
        <begin position="99"/>
        <end position="119"/>
    </location>
</feature>
<comment type="caution">
    <text evidence="2">The sequence shown here is derived from an EMBL/GenBank/DDBJ whole genome shotgun (WGS) entry which is preliminary data.</text>
</comment>
<evidence type="ECO:0000313" key="2">
    <source>
        <dbReference type="EMBL" id="GAA4409351.1"/>
    </source>
</evidence>
<keyword evidence="2" id="KW-0560">Oxidoreductase</keyword>
<dbReference type="RefSeq" id="WP_345207053.1">
    <property type="nucleotide sequence ID" value="NZ_BAABGM010000016.1"/>
</dbReference>
<dbReference type="GO" id="GO:0004497">
    <property type="term" value="F:monooxygenase activity"/>
    <property type="evidence" value="ECO:0007669"/>
    <property type="project" value="UniProtKB-KW"/>
</dbReference>
<organism evidence="2 3">
    <name type="scientific">Fodinibacter luteus</name>
    <dbReference type="NCBI Taxonomy" id="552064"/>
    <lineage>
        <taxon>Bacteria</taxon>
        <taxon>Bacillati</taxon>
        <taxon>Actinomycetota</taxon>
        <taxon>Actinomycetes</taxon>
        <taxon>Micrococcales</taxon>
        <taxon>Intrasporangiaceae</taxon>
        <taxon>Fodinibacter (ex Wang et al. 2009)</taxon>
    </lineage>
</organism>
<reference evidence="3" key="1">
    <citation type="journal article" date="2019" name="Int. J. Syst. Evol. Microbiol.">
        <title>The Global Catalogue of Microorganisms (GCM) 10K type strain sequencing project: providing services to taxonomists for standard genome sequencing and annotation.</title>
        <authorList>
            <consortium name="The Broad Institute Genomics Platform"/>
            <consortium name="The Broad Institute Genome Sequencing Center for Infectious Disease"/>
            <person name="Wu L."/>
            <person name="Ma J."/>
        </authorList>
    </citation>
    <scope>NUCLEOTIDE SEQUENCE [LARGE SCALE GENOMIC DNA]</scope>
    <source>
        <strain evidence="3">JCM 17809</strain>
    </source>
</reference>
<dbReference type="EMBL" id="BAABGM010000016">
    <property type="protein sequence ID" value="GAA4409351.1"/>
    <property type="molecule type" value="Genomic_DNA"/>
</dbReference>